<dbReference type="GO" id="GO:0005524">
    <property type="term" value="F:ATP binding"/>
    <property type="evidence" value="ECO:0007669"/>
    <property type="project" value="UniProtKB-UniRule"/>
</dbReference>
<gene>
    <name evidence="6" type="ORF">HD556DRAFT_1527982</name>
</gene>
<feature type="binding site" evidence="4">
    <location>
        <position position="70"/>
    </location>
    <ligand>
        <name>ATP</name>
        <dbReference type="ChEBI" id="CHEBI:30616"/>
    </ligand>
</feature>
<evidence type="ECO:0000313" key="6">
    <source>
        <dbReference type="EMBL" id="KAG1792476.1"/>
    </source>
</evidence>
<dbReference type="PROSITE" id="PS00108">
    <property type="entry name" value="PROTEIN_KINASE_ST"/>
    <property type="match status" value="1"/>
</dbReference>
<name>A0A9P7DFU6_9AGAM</name>
<dbReference type="PANTHER" id="PTHR11909">
    <property type="entry name" value="CASEIN KINASE-RELATED"/>
    <property type="match status" value="1"/>
</dbReference>
<dbReference type="InterPro" id="IPR008271">
    <property type="entry name" value="Ser/Thr_kinase_AS"/>
</dbReference>
<evidence type="ECO:0000313" key="7">
    <source>
        <dbReference type="Proteomes" id="UP000719766"/>
    </source>
</evidence>
<proteinExistence type="predicted"/>
<evidence type="ECO:0000256" key="3">
    <source>
        <dbReference type="ARBA" id="ARBA00022840"/>
    </source>
</evidence>
<keyword evidence="6" id="KW-0808">Transferase</keyword>
<evidence type="ECO:0000256" key="1">
    <source>
        <dbReference type="ARBA" id="ARBA00012513"/>
    </source>
</evidence>
<evidence type="ECO:0000256" key="2">
    <source>
        <dbReference type="ARBA" id="ARBA00022741"/>
    </source>
</evidence>
<dbReference type="SUPFAM" id="SSF56112">
    <property type="entry name" value="Protein kinase-like (PK-like)"/>
    <property type="match status" value="1"/>
</dbReference>
<dbReference type="Pfam" id="PF00069">
    <property type="entry name" value="Pkinase"/>
    <property type="match status" value="1"/>
</dbReference>
<dbReference type="RefSeq" id="XP_041159089.1">
    <property type="nucleotide sequence ID" value="XM_041309365.1"/>
</dbReference>
<dbReference type="InterPro" id="IPR000719">
    <property type="entry name" value="Prot_kinase_dom"/>
</dbReference>
<organism evidence="6 7">
    <name type="scientific">Suillus plorans</name>
    <dbReference type="NCBI Taxonomy" id="116603"/>
    <lineage>
        <taxon>Eukaryota</taxon>
        <taxon>Fungi</taxon>
        <taxon>Dikarya</taxon>
        <taxon>Basidiomycota</taxon>
        <taxon>Agaricomycotina</taxon>
        <taxon>Agaricomycetes</taxon>
        <taxon>Agaricomycetidae</taxon>
        <taxon>Boletales</taxon>
        <taxon>Suillineae</taxon>
        <taxon>Suillaceae</taxon>
        <taxon>Suillus</taxon>
    </lineage>
</organism>
<evidence type="ECO:0000256" key="4">
    <source>
        <dbReference type="PROSITE-ProRule" id="PRU10141"/>
    </source>
</evidence>
<dbReference type="Proteomes" id="UP000719766">
    <property type="component" value="Unassembled WGS sequence"/>
</dbReference>
<dbReference type="AlphaFoldDB" id="A0A9P7DFU6"/>
<dbReference type="EMBL" id="JABBWE010000036">
    <property type="protein sequence ID" value="KAG1792476.1"/>
    <property type="molecule type" value="Genomic_DNA"/>
</dbReference>
<protein>
    <recommendedName>
        <fullName evidence="1">non-specific serine/threonine protein kinase</fullName>
        <ecNumber evidence="1">2.7.11.1</ecNumber>
    </recommendedName>
</protein>
<evidence type="ECO:0000259" key="5">
    <source>
        <dbReference type="PROSITE" id="PS50011"/>
    </source>
</evidence>
<accession>A0A9P7DFU6</accession>
<dbReference type="EC" id="2.7.11.1" evidence="1"/>
<dbReference type="PROSITE" id="PS00107">
    <property type="entry name" value="PROTEIN_KINASE_ATP"/>
    <property type="match status" value="1"/>
</dbReference>
<keyword evidence="6" id="KW-0418">Kinase</keyword>
<comment type="caution">
    <text evidence="6">The sequence shown here is derived from an EMBL/GenBank/DDBJ whole genome shotgun (WGS) entry which is preliminary data.</text>
</comment>
<reference evidence="6" key="1">
    <citation type="journal article" date="2020" name="New Phytol.">
        <title>Comparative genomics reveals dynamic genome evolution in host specialist ectomycorrhizal fungi.</title>
        <authorList>
            <person name="Lofgren L.A."/>
            <person name="Nguyen N.H."/>
            <person name="Vilgalys R."/>
            <person name="Ruytinx J."/>
            <person name="Liao H.L."/>
            <person name="Branco S."/>
            <person name="Kuo A."/>
            <person name="LaButti K."/>
            <person name="Lipzen A."/>
            <person name="Andreopoulos W."/>
            <person name="Pangilinan J."/>
            <person name="Riley R."/>
            <person name="Hundley H."/>
            <person name="Na H."/>
            <person name="Barry K."/>
            <person name="Grigoriev I.V."/>
            <person name="Stajich J.E."/>
            <person name="Kennedy P.G."/>
        </authorList>
    </citation>
    <scope>NUCLEOTIDE SEQUENCE</scope>
    <source>
        <strain evidence="6">S12</strain>
    </source>
</reference>
<sequence length="611" mass="68313">MAKEKSIHSFTRPLSRFHQMENTKTVVESWCLRADDLLGEGSFGRVYKATRLVTGQIMAIKKSRASLALKTTILDHERRVLQRLQGHPSIPKVFAYGRLEHFEYLAMQLLGMNLGEVRARRPLQAVNTLMVADQMISALEHIHKNKLVHCDIKPGNIILHPTDPKCLYLVDFGLTRAIAHEAQPNLSTDEPLTSHAIVGPVLYASLLPDRTVGSAPRDDIESLGYTLLSLARGDLPWTYNTRHGTSKNQEVQVRIKKQQFSGADMAPDGLPCIGQMVDYARSLKFDQLPDYELLRLQIQETRALAGLLDPATINWNIPAEASSDSPSLPRICVDTIPLCPGQIVCCQIDVRTTIEGYSARAGDPLFWRDPSLSPEKWDTAVRPAVVLRVGIDERSKLQSIVVVCIGQGVLSSTDMNVVPISSSPTEGSLTPSPAWPLSDSYCYIFPRLMRFVCYPGEVQPVPSHWTISKTDVDLLLQKFGNHTFAHTLPYLDRYIAYQHPFVKITAFGPDFSRGNGEGMPIEWGGRRAWYDEWQTVKKRREELDLDQGSSDYKRALPESYFASDLSQWGGLQMELSSSVTAGVDDSDAGLPLLPLIVDVEMSRDVRFMRAL</sequence>
<dbReference type="Gene3D" id="1.10.510.10">
    <property type="entry name" value="Transferase(Phosphotransferase) domain 1"/>
    <property type="match status" value="1"/>
</dbReference>
<feature type="domain" description="Protein kinase" evidence="5">
    <location>
        <begin position="32"/>
        <end position="308"/>
    </location>
</feature>
<dbReference type="GeneID" id="64603129"/>
<dbReference type="InterPro" id="IPR050235">
    <property type="entry name" value="CK1_Ser-Thr_kinase"/>
</dbReference>
<dbReference type="InterPro" id="IPR017441">
    <property type="entry name" value="Protein_kinase_ATP_BS"/>
</dbReference>
<dbReference type="PROSITE" id="PS50011">
    <property type="entry name" value="PROTEIN_KINASE_DOM"/>
    <property type="match status" value="1"/>
</dbReference>
<dbReference type="SMART" id="SM00220">
    <property type="entry name" value="S_TKc"/>
    <property type="match status" value="1"/>
</dbReference>
<keyword evidence="7" id="KW-1185">Reference proteome</keyword>
<keyword evidence="2 4" id="KW-0547">Nucleotide-binding</keyword>
<dbReference type="OrthoDB" id="6511923at2759"/>
<dbReference type="InterPro" id="IPR011009">
    <property type="entry name" value="Kinase-like_dom_sf"/>
</dbReference>
<keyword evidence="3 4" id="KW-0067">ATP-binding</keyword>
<dbReference type="GO" id="GO:0004674">
    <property type="term" value="F:protein serine/threonine kinase activity"/>
    <property type="evidence" value="ECO:0007669"/>
    <property type="project" value="UniProtKB-EC"/>
</dbReference>